<proteinExistence type="predicted"/>
<evidence type="ECO:0000313" key="1">
    <source>
        <dbReference type="EMBL" id="KXB40153.1"/>
    </source>
</evidence>
<protein>
    <submittedName>
        <fullName evidence="1">Uncharacterized protein</fullName>
    </submittedName>
</protein>
<keyword evidence="2" id="KW-1185">Reference proteome</keyword>
<evidence type="ECO:0000313" key="2">
    <source>
        <dbReference type="Proteomes" id="UP000070080"/>
    </source>
</evidence>
<dbReference type="STRING" id="1497955.HMPREF1872_00963"/>
<reference evidence="2" key="1">
    <citation type="submission" date="2016-01" db="EMBL/GenBank/DDBJ databases">
        <authorList>
            <person name="Mitreva M."/>
            <person name="Pepin K.H."/>
            <person name="Mihindukulasuriya K.A."/>
            <person name="Fulton R."/>
            <person name="Fronick C."/>
            <person name="O'Laughlin M."/>
            <person name="Miner T."/>
            <person name="Herter B."/>
            <person name="Rosa B.A."/>
            <person name="Cordes M."/>
            <person name="Tomlinson C."/>
            <person name="Wollam A."/>
            <person name="Palsikar V.B."/>
            <person name="Mardis E.R."/>
            <person name="Wilson R.K."/>
        </authorList>
    </citation>
    <scope>NUCLEOTIDE SEQUENCE [LARGE SCALE GENOMIC DNA]</scope>
    <source>
        <strain evidence="2">KA00274</strain>
    </source>
</reference>
<dbReference type="RefSeq" id="WP_066714338.1">
    <property type="nucleotide sequence ID" value="NZ_CP118869.1"/>
</dbReference>
<accession>A0A133YAC7</accession>
<gene>
    <name evidence="1" type="ORF">HMPREF1872_00963</name>
</gene>
<sequence>MISEKDKVNRIIKEFLTYFMGHQLTDISLHLKVDDKEMALAFTVPCEAEPADFKMLLKELNVPREYELEEYYNGLLGAHHGSQHNYTLLGKALDEAKGTYVQGKLYLWVKRYNLA</sequence>
<dbReference type="OrthoDB" id="9794280at2"/>
<name>A0A133YAC7_9FIRM</name>
<comment type="caution">
    <text evidence="1">The sequence shown here is derived from an EMBL/GenBank/DDBJ whole genome shotgun (WGS) entry which is preliminary data.</text>
</comment>
<organism evidence="1 2">
    <name type="scientific">Amygdalobacter nucleatus</name>
    <dbReference type="NCBI Taxonomy" id="3029274"/>
    <lineage>
        <taxon>Bacteria</taxon>
        <taxon>Bacillati</taxon>
        <taxon>Bacillota</taxon>
        <taxon>Clostridia</taxon>
        <taxon>Eubacteriales</taxon>
        <taxon>Oscillospiraceae</taxon>
        <taxon>Amygdalobacter</taxon>
    </lineage>
</organism>
<dbReference type="EMBL" id="LSCV01000031">
    <property type="protein sequence ID" value="KXB40153.1"/>
    <property type="molecule type" value="Genomic_DNA"/>
</dbReference>
<dbReference type="AlphaFoldDB" id="A0A133YAC7"/>
<dbReference type="Proteomes" id="UP000070080">
    <property type="component" value="Unassembled WGS sequence"/>
</dbReference>